<dbReference type="Proteomes" id="UP000250043">
    <property type="component" value="Unassembled WGS sequence"/>
</dbReference>
<evidence type="ECO:0000313" key="2">
    <source>
        <dbReference type="Proteomes" id="UP000250043"/>
    </source>
</evidence>
<name>A0A8E2AUI1_9APHY</name>
<accession>A0A8E2AUI1</accession>
<reference evidence="1 2" key="1">
    <citation type="submission" date="2016-07" db="EMBL/GenBank/DDBJ databases">
        <title>Draft genome of the white-rot fungus Obba rivulosa 3A-2.</title>
        <authorList>
            <consortium name="DOE Joint Genome Institute"/>
            <person name="Miettinen O."/>
            <person name="Riley R."/>
            <person name="Acob R."/>
            <person name="Barry K."/>
            <person name="Cullen D."/>
            <person name="De Vries R."/>
            <person name="Hainaut M."/>
            <person name="Hatakka A."/>
            <person name="Henrissat B."/>
            <person name="Hilden K."/>
            <person name="Kuo R."/>
            <person name="Labutti K."/>
            <person name="Lipzen A."/>
            <person name="Makela M.R."/>
            <person name="Sandor L."/>
            <person name="Spatafora J.W."/>
            <person name="Grigoriev I.V."/>
            <person name="Hibbett D.S."/>
        </authorList>
    </citation>
    <scope>NUCLEOTIDE SEQUENCE [LARGE SCALE GENOMIC DNA]</scope>
    <source>
        <strain evidence="1 2">3A-2</strain>
    </source>
</reference>
<evidence type="ECO:0000313" key="1">
    <source>
        <dbReference type="EMBL" id="OCH88289.1"/>
    </source>
</evidence>
<gene>
    <name evidence="1" type="ORF">OBBRIDRAFT_93130</name>
</gene>
<protein>
    <submittedName>
        <fullName evidence="1">Uncharacterized protein</fullName>
    </submittedName>
</protein>
<keyword evidence="2" id="KW-1185">Reference proteome</keyword>
<organism evidence="1 2">
    <name type="scientific">Obba rivulosa</name>
    <dbReference type="NCBI Taxonomy" id="1052685"/>
    <lineage>
        <taxon>Eukaryota</taxon>
        <taxon>Fungi</taxon>
        <taxon>Dikarya</taxon>
        <taxon>Basidiomycota</taxon>
        <taxon>Agaricomycotina</taxon>
        <taxon>Agaricomycetes</taxon>
        <taxon>Polyporales</taxon>
        <taxon>Gelatoporiaceae</taxon>
        <taxon>Obba</taxon>
    </lineage>
</organism>
<dbReference type="AlphaFoldDB" id="A0A8E2AUI1"/>
<dbReference type="EMBL" id="KV722456">
    <property type="protein sequence ID" value="OCH88289.1"/>
    <property type="molecule type" value="Genomic_DNA"/>
</dbReference>
<sequence length="220" mass="24025">MHTPRPRGCISGDTLSVVRNHESGIFTGFHSCYTAIGAYGWWDDPACLIRTKQCARAAALPLSLVIKIQHHERPMPALRAHLRPLLECSPYLNARHSFAGDAVPYEQIRAPMYSRWLALCGADLSDDTESGAPGFLGCIRSSAMPYRTASCMMGWLVTAELHIRSSGSNQQAYPICFDGCLLMPIHLLGWQPSDLAGAAGLARTCQMIYASVRFAGILEG</sequence>
<proteinExistence type="predicted"/>